<proteinExistence type="inferred from homology"/>
<dbReference type="GO" id="GO:0030261">
    <property type="term" value="P:chromosome condensation"/>
    <property type="evidence" value="ECO:0007669"/>
    <property type="project" value="InterPro"/>
</dbReference>
<feature type="coiled-coil region" evidence="6">
    <location>
        <begin position="814"/>
        <end position="883"/>
    </location>
</feature>
<gene>
    <name evidence="6 8" type="primary">smc</name>
    <name evidence="8" type="ORF">E4680_09820</name>
</gene>
<dbReference type="InterPro" id="IPR011890">
    <property type="entry name" value="SMC_prok"/>
</dbReference>
<comment type="subcellular location">
    <subcellularLocation>
        <location evidence="6">Cytoplasm</location>
    </subcellularLocation>
</comment>
<feature type="coiled-coil region" evidence="6">
    <location>
        <begin position="967"/>
        <end position="1004"/>
    </location>
</feature>
<comment type="subunit">
    <text evidence="6">Homodimer.</text>
</comment>
<keyword evidence="2 6" id="KW-0547">Nucleotide-binding</keyword>
<comment type="caution">
    <text evidence="8">The sequence shown here is derived from an EMBL/GenBank/DDBJ whole genome shotgun (WGS) entry which is preliminary data.</text>
</comment>
<sequence>MRLTAIRLAGFKSFVEPTLIPIPGNRVGIVGPNGCGKSNLIDAVRWVMGESAARHLRGDAMADVIFNGSGSRAPIAQASIELHFDNSAGRLDGPWGRYREIVVRRVLSRDGQSQYFLNDTRCRRRDVTDLFLGTGLGPRSYAIIEQGMISRLIEARPEELRTLVEEAAGVSRYRERRRETETRIAQTRDNLARLGDVREELGRQLQTLARQAQSARQFLELRERQRAVAIRLAAWRWRQRQDELAGLAAERGRHESIRAELEAELARGEAEQQRQDEARLAASRAFESLQQRHFTVGATLARLEQERDHQLAAAARARAEHEQLRTRLDDLGRERAATAALADQAQAQVAELGPQLAELDTQRRAAQAAQAEQAAQLRQIDQAMEAARGAWERLRREQTGAAAQADQLQQRLAECARRLQRLQGEAVPDAAALMATVRAAEVALEQAATREATARIALEQASASCAGQREVEQSARRVLDQTRGDWQRARGHRAALEALRRQHKPKAAPAGPAAPSAAAPLIECMTVTPGWERAVETVLAHWLHAQVLDDPLTHLRADTDPDGPALAWLDPAVPAGCADRLAGQVQGAGVLAHALATVHLAPDLATARGRVAVLASHESVITPEGWWLGPGWVRGGRASAAGAEGVLVRERQWREVCRETAECEEKVNAAREAHESALAALTAQDGVRQTAEGALRGAQQAHAAARHSLERAQLAATQAEAQVARRQREEAEIAEQQAALDTAAVQARAALAAFDERIAASRAELDRQTGRRREAADRRDALAQEHTVLDRRHHELNLLLERAQGEGRAQTLRQQALHAEAERLSVRLAELEADEAARQDPLQALETTLTEARAERERIDAELRGARRELETADQALQQHRLHAQSLGYQIKAQDTELEALGLRHQETRLRSEDLAEWLTAQGEDPVAAAARLDARDTEEKLVADSESLARRIERMGAVNLAAVEDHAELSGRIDGLEAQHADLTEALETLESAMRRMDRETRALFAETFERLNGVFQATFPKLFGGGEARLELEGDGNLLPGIRVIARPPGKRNSSIHLLSGGEKALTAVALVFAIFELNPAPFCMLDEVDAPLDEANVGRFCDLVREMAERVQCIFVTHNKTTMTAAEHLIGITMQEPGVSRMVAVDLERASAWVESQDNR</sequence>
<dbReference type="GO" id="GO:0007059">
    <property type="term" value="P:chromosome segregation"/>
    <property type="evidence" value="ECO:0007669"/>
    <property type="project" value="UniProtKB-UniRule"/>
</dbReference>
<dbReference type="CDD" id="cd03278">
    <property type="entry name" value="ABC_SMC_barmotin"/>
    <property type="match status" value="1"/>
</dbReference>
<name>A0A4Z0F782_9GAMM</name>
<dbReference type="GO" id="GO:0003677">
    <property type="term" value="F:DNA binding"/>
    <property type="evidence" value="ECO:0007669"/>
    <property type="project" value="UniProtKB-UniRule"/>
</dbReference>
<keyword evidence="4 6" id="KW-0175">Coiled coil</keyword>
<dbReference type="GO" id="GO:0016887">
    <property type="term" value="F:ATP hydrolysis activity"/>
    <property type="evidence" value="ECO:0007669"/>
    <property type="project" value="InterPro"/>
</dbReference>
<dbReference type="GO" id="GO:0006260">
    <property type="term" value="P:DNA replication"/>
    <property type="evidence" value="ECO:0007669"/>
    <property type="project" value="UniProtKB-UniRule"/>
</dbReference>
<evidence type="ECO:0000256" key="3">
    <source>
        <dbReference type="ARBA" id="ARBA00022840"/>
    </source>
</evidence>
<dbReference type="HAMAP" id="MF_01894">
    <property type="entry name" value="Smc_prok"/>
    <property type="match status" value="1"/>
</dbReference>
<dbReference type="PANTHER" id="PTHR43977">
    <property type="entry name" value="STRUCTURAL MAINTENANCE OF CHROMOSOMES PROTEIN 3"/>
    <property type="match status" value="1"/>
</dbReference>
<dbReference type="AlphaFoldDB" id="A0A4Z0F782"/>
<feature type="coiled-coil region" evidence="6">
    <location>
        <begin position="366"/>
        <end position="425"/>
    </location>
</feature>
<comment type="similarity">
    <text evidence="6">Belongs to the SMC family.</text>
</comment>
<feature type="coiled-coil region" evidence="6">
    <location>
        <begin position="702"/>
        <end position="785"/>
    </location>
</feature>
<evidence type="ECO:0000259" key="7">
    <source>
        <dbReference type="Pfam" id="PF02463"/>
    </source>
</evidence>
<comment type="function">
    <text evidence="6">Required for chromosome condensation and partitioning.</text>
</comment>
<keyword evidence="3 6" id="KW-0067">ATP-binding</keyword>
<dbReference type="EMBL" id="SRIO01000012">
    <property type="protein sequence ID" value="TFZ82126.1"/>
    <property type="molecule type" value="Genomic_DNA"/>
</dbReference>
<evidence type="ECO:0000256" key="5">
    <source>
        <dbReference type="ARBA" id="ARBA00023125"/>
    </source>
</evidence>
<feature type="coiled-coil region" evidence="6">
    <location>
        <begin position="170"/>
        <end position="211"/>
    </location>
</feature>
<protein>
    <recommendedName>
        <fullName evidence="6">Chromosome partition protein Smc</fullName>
    </recommendedName>
</protein>
<keyword evidence="9" id="KW-1185">Reference proteome</keyword>
<dbReference type="PIRSF" id="PIRSF005719">
    <property type="entry name" value="SMC"/>
    <property type="match status" value="1"/>
</dbReference>
<dbReference type="GO" id="GO:0007062">
    <property type="term" value="P:sister chromatid cohesion"/>
    <property type="evidence" value="ECO:0007669"/>
    <property type="project" value="InterPro"/>
</dbReference>
<reference evidence="8 9" key="1">
    <citation type="journal article" date="2019" name="ISME J.">
        <title>Candidatus Macondimonas diazotrophica, a novel gammaproteobacterial genus dominating crude-oil-contaminated coastal sediments.</title>
        <authorList>
            <person name="Karthikeyan S."/>
            <person name="Konstantinidis K."/>
        </authorList>
    </citation>
    <scope>NUCLEOTIDE SEQUENCE [LARGE SCALE GENOMIC DNA]</scope>
    <source>
        <strain evidence="8 9">KTK01</strain>
    </source>
</reference>
<evidence type="ECO:0000256" key="2">
    <source>
        <dbReference type="ARBA" id="ARBA00022741"/>
    </source>
</evidence>
<accession>A0A4Z0F782</accession>
<dbReference type="InterPro" id="IPR003395">
    <property type="entry name" value="RecF/RecN/SMC_N"/>
</dbReference>
<dbReference type="GO" id="GO:0005737">
    <property type="term" value="C:cytoplasm"/>
    <property type="evidence" value="ECO:0007669"/>
    <property type="project" value="UniProtKB-SubCell"/>
</dbReference>
<evidence type="ECO:0000313" key="8">
    <source>
        <dbReference type="EMBL" id="TFZ82126.1"/>
    </source>
</evidence>
<feature type="coiled-coil region" evidence="6">
    <location>
        <begin position="258"/>
        <end position="334"/>
    </location>
</feature>
<dbReference type="RefSeq" id="WP_135282235.1">
    <property type="nucleotide sequence ID" value="NZ_SRIO01000012.1"/>
</dbReference>
<keyword evidence="5 6" id="KW-0238">DNA-binding</keyword>
<dbReference type="NCBIfam" id="TIGR02168">
    <property type="entry name" value="SMC_prok_B"/>
    <property type="match status" value="1"/>
</dbReference>
<keyword evidence="1 6" id="KW-0963">Cytoplasm</keyword>
<evidence type="ECO:0000313" key="9">
    <source>
        <dbReference type="Proteomes" id="UP000297890"/>
    </source>
</evidence>
<dbReference type="Pfam" id="PF02463">
    <property type="entry name" value="SMC_N"/>
    <property type="match status" value="1"/>
</dbReference>
<evidence type="ECO:0000256" key="4">
    <source>
        <dbReference type="ARBA" id="ARBA00023054"/>
    </source>
</evidence>
<dbReference type="InterPro" id="IPR024704">
    <property type="entry name" value="SMC"/>
</dbReference>
<dbReference type="OrthoDB" id="9808768at2"/>
<feature type="domain" description="RecF/RecN/SMC N-terminal" evidence="7">
    <location>
        <begin position="3"/>
        <end position="1143"/>
    </location>
</feature>
<dbReference type="Proteomes" id="UP000297890">
    <property type="component" value="Unassembled WGS sequence"/>
</dbReference>
<comment type="domain">
    <text evidence="6">Contains large globular domains required for ATP hydrolysis at each terminus and a third globular domain forming a flexible hinge near the middle of the molecule. These domains are separated by coiled-coil structures.</text>
</comment>
<dbReference type="InterPro" id="IPR027417">
    <property type="entry name" value="P-loop_NTPase"/>
</dbReference>
<organism evidence="8 9">
    <name type="scientific">Candidatus Macondimonas diazotrophica</name>
    <dbReference type="NCBI Taxonomy" id="2305248"/>
    <lineage>
        <taxon>Bacteria</taxon>
        <taxon>Pseudomonadati</taxon>
        <taxon>Pseudomonadota</taxon>
        <taxon>Gammaproteobacteria</taxon>
        <taxon>Chromatiales</taxon>
        <taxon>Ectothiorhodospiraceae</taxon>
        <taxon>Candidatus Macondimonas</taxon>
    </lineage>
</organism>
<dbReference type="Gene3D" id="3.40.50.300">
    <property type="entry name" value="P-loop containing nucleotide triphosphate hydrolases"/>
    <property type="match status" value="2"/>
</dbReference>
<feature type="binding site" evidence="6">
    <location>
        <begin position="32"/>
        <end position="39"/>
    </location>
    <ligand>
        <name>ATP</name>
        <dbReference type="ChEBI" id="CHEBI:30616"/>
    </ligand>
</feature>
<dbReference type="GO" id="GO:0005524">
    <property type="term" value="F:ATP binding"/>
    <property type="evidence" value="ECO:0007669"/>
    <property type="project" value="UniProtKB-UniRule"/>
</dbReference>
<dbReference type="SUPFAM" id="SSF52540">
    <property type="entry name" value="P-loop containing nucleoside triphosphate hydrolases"/>
    <property type="match status" value="1"/>
</dbReference>
<evidence type="ECO:0000256" key="6">
    <source>
        <dbReference type="HAMAP-Rule" id="MF_01894"/>
    </source>
</evidence>
<evidence type="ECO:0000256" key="1">
    <source>
        <dbReference type="ARBA" id="ARBA00022490"/>
    </source>
</evidence>